<dbReference type="Pfam" id="PF08332">
    <property type="entry name" value="CaMKII_AD"/>
    <property type="match status" value="1"/>
</dbReference>
<keyword evidence="15" id="KW-1185">Reference proteome</keyword>
<feature type="region of interest" description="Disordered" evidence="13">
    <location>
        <begin position="359"/>
        <end position="403"/>
    </location>
</feature>
<evidence type="ECO:0000256" key="7">
    <source>
        <dbReference type="ARBA" id="ARBA00022777"/>
    </source>
</evidence>
<dbReference type="CDD" id="cd14086">
    <property type="entry name" value="STKc_CaMKII"/>
    <property type="match status" value="1"/>
</dbReference>
<dbReference type="FunFam" id="3.30.200.20:FF:000002">
    <property type="entry name" value="Calcium/calmodulin-dependent protein kinase type II subunit delta isoform 2"/>
    <property type="match status" value="1"/>
</dbReference>
<keyword evidence="4" id="KW-0597">Phosphoprotein</keyword>
<evidence type="ECO:0000313" key="16">
    <source>
        <dbReference type="RefSeq" id="XP_032805953.1"/>
    </source>
</evidence>
<keyword evidence="3" id="KW-0723">Serine/threonine-protein kinase</keyword>
<evidence type="ECO:0000256" key="2">
    <source>
        <dbReference type="ARBA" id="ARBA00012434"/>
    </source>
</evidence>
<dbReference type="InterPro" id="IPR011009">
    <property type="entry name" value="Kinase-like_dom_sf"/>
</dbReference>
<evidence type="ECO:0000313" key="15">
    <source>
        <dbReference type="Proteomes" id="UP001318040"/>
    </source>
</evidence>
<keyword evidence="7 16" id="KW-0418">Kinase</keyword>
<dbReference type="Gene3D" id="3.10.450.50">
    <property type="match status" value="1"/>
</dbReference>
<dbReference type="EC" id="2.7.11.17" evidence="2"/>
<dbReference type="GO" id="GO:0005524">
    <property type="term" value="F:ATP binding"/>
    <property type="evidence" value="ECO:0007669"/>
    <property type="project" value="UniProtKB-UniRule"/>
</dbReference>
<feature type="binding site" evidence="12">
    <location>
        <position position="42"/>
    </location>
    <ligand>
        <name>ATP</name>
        <dbReference type="ChEBI" id="CHEBI:30616"/>
    </ligand>
</feature>
<dbReference type="GO" id="GO:0043226">
    <property type="term" value="C:organelle"/>
    <property type="evidence" value="ECO:0007669"/>
    <property type="project" value="UniProtKB-ARBA"/>
</dbReference>
<dbReference type="FunFam" id="3.10.450.50:FF:000001">
    <property type="entry name" value="calcium/calmodulin-dependent protein kinase type II subunit gamma isoform X1"/>
    <property type="match status" value="1"/>
</dbReference>
<evidence type="ECO:0000256" key="6">
    <source>
        <dbReference type="ARBA" id="ARBA00022741"/>
    </source>
</evidence>
<evidence type="ECO:0000256" key="5">
    <source>
        <dbReference type="ARBA" id="ARBA00022679"/>
    </source>
</evidence>
<evidence type="ECO:0000256" key="13">
    <source>
        <dbReference type="SAM" id="MobiDB-lite"/>
    </source>
</evidence>
<dbReference type="GO" id="GO:0004683">
    <property type="term" value="F:calcium/calmodulin-dependent protein kinase activity"/>
    <property type="evidence" value="ECO:0007669"/>
    <property type="project" value="UniProtKB-EC"/>
</dbReference>
<dbReference type="GeneID" id="116940339"/>
<dbReference type="Proteomes" id="UP001318040">
    <property type="component" value="Chromosome 8"/>
</dbReference>
<dbReference type="InterPro" id="IPR000719">
    <property type="entry name" value="Prot_kinase_dom"/>
</dbReference>
<dbReference type="PANTHER" id="PTHR24347">
    <property type="entry name" value="SERINE/THREONINE-PROTEIN KINASE"/>
    <property type="match status" value="1"/>
</dbReference>
<evidence type="ECO:0000256" key="11">
    <source>
        <dbReference type="ARBA" id="ARBA00047430"/>
    </source>
</evidence>
<sequence length="541" mass="60106">MATTICTRFTDEYQLYEELGKGAFSVVRRCVKVSTGQEFAAKIINTKKLSARDHQKLEREARICRLLKHSNIVRLHESIAEEGFHYLVFDLVTGGELFEDIVAREYYSEADASHCIQQILESVHHCHQHGIVHRDLKPENLLLASKMKGAAVKLADFGLAIEVQGDQQAWFGFAGTPGYLSPEVLRKDPYGKPVDMWACGVILYILLVGYPPFWDEDQHKLYQQIKAGAYDFPSPEWDTVTAEAKNLINQMLTINPAKRITAAEALKHPWICQRSTVASCMHRQETVECLRKFNARRKLKGAILTTMLATRNFSVGKPSSAGLAAAAATAAAATSAPAAPASVSLAGLSDQAAKSLLNKKTQDGVKKRKSSASVQEPQTTVIHNPSNGAKESSESSNTTIEDEDVKARKQEIIKVTEQLIDAINNGDFEAYSKICDPGLTSFEPEALGNLVEGMDFHKFYFENLLSKNTRPIHTTILNPHVHLIGEEAGCIAYVRLTQYLDGSGLPRTQQSEETRVWHRRDGRWRNVHFHRSGAPSALPVK</sequence>
<dbReference type="PROSITE" id="PS00108">
    <property type="entry name" value="PROTEIN_KINASE_ST"/>
    <property type="match status" value="1"/>
</dbReference>
<name>A0AAJ7SWL4_PETMA</name>
<dbReference type="Gene3D" id="3.30.200.20">
    <property type="entry name" value="Phosphorylase Kinase, domain 1"/>
    <property type="match status" value="1"/>
</dbReference>
<dbReference type="SMART" id="SM00220">
    <property type="entry name" value="S_TKc"/>
    <property type="match status" value="1"/>
</dbReference>
<comment type="catalytic activity">
    <reaction evidence="10">
        <text>L-threonyl-[protein] + ATP = O-phospho-L-threonyl-[protein] + ADP + H(+)</text>
        <dbReference type="Rhea" id="RHEA:46608"/>
        <dbReference type="Rhea" id="RHEA-COMP:11060"/>
        <dbReference type="Rhea" id="RHEA-COMP:11605"/>
        <dbReference type="ChEBI" id="CHEBI:15378"/>
        <dbReference type="ChEBI" id="CHEBI:30013"/>
        <dbReference type="ChEBI" id="CHEBI:30616"/>
        <dbReference type="ChEBI" id="CHEBI:61977"/>
        <dbReference type="ChEBI" id="CHEBI:456216"/>
        <dbReference type="EC" id="2.7.11.17"/>
    </reaction>
</comment>
<evidence type="ECO:0000256" key="10">
    <source>
        <dbReference type="ARBA" id="ARBA00047307"/>
    </source>
</evidence>
<feature type="compositionally biased region" description="Polar residues" evidence="13">
    <location>
        <begin position="371"/>
        <end position="399"/>
    </location>
</feature>
<evidence type="ECO:0000256" key="12">
    <source>
        <dbReference type="PROSITE-ProRule" id="PRU10141"/>
    </source>
</evidence>
<comment type="catalytic activity">
    <reaction evidence="11">
        <text>L-seryl-[protein] + ATP = O-phospho-L-seryl-[protein] + ADP + H(+)</text>
        <dbReference type="Rhea" id="RHEA:17989"/>
        <dbReference type="Rhea" id="RHEA-COMP:9863"/>
        <dbReference type="Rhea" id="RHEA-COMP:11604"/>
        <dbReference type="ChEBI" id="CHEBI:15378"/>
        <dbReference type="ChEBI" id="CHEBI:29999"/>
        <dbReference type="ChEBI" id="CHEBI:30616"/>
        <dbReference type="ChEBI" id="CHEBI:83421"/>
        <dbReference type="ChEBI" id="CHEBI:456216"/>
        <dbReference type="EC" id="2.7.11.17"/>
    </reaction>
</comment>
<evidence type="ECO:0000256" key="3">
    <source>
        <dbReference type="ARBA" id="ARBA00022527"/>
    </source>
</evidence>
<dbReference type="SUPFAM" id="SSF54427">
    <property type="entry name" value="NTF2-like"/>
    <property type="match status" value="1"/>
</dbReference>
<evidence type="ECO:0000256" key="1">
    <source>
        <dbReference type="ARBA" id="ARBA00005354"/>
    </source>
</evidence>
<feature type="domain" description="Protein kinase" evidence="14">
    <location>
        <begin position="13"/>
        <end position="271"/>
    </location>
</feature>
<dbReference type="GO" id="GO:0005516">
    <property type="term" value="F:calmodulin binding"/>
    <property type="evidence" value="ECO:0007669"/>
    <property type="project" value="UniProtKB-KW"/>
</dbReference>
<reference evidence="16" key="1">
    <citation type="submission" date="2025-08" db="UniProtKB">
        <authorList>
            <consortium name="RefSeq"/>
        </authorList>
    </citation>
    <scope>IDENTIFICATION</scope>
    <source>
        <tissue evidence="16">Sperm</tissue>
    </source>
</reference>
<dbReference type="InterPro" id="IPR008271">
    <property type="entry name" value="Ser/Thr_kinase_AS"/>
</dbReference>
<evidence type="ECO:0000259" key="14">
    <source>
        <dbReference type="PROSITE" id="PS50011"/>
    </source>
</evidence>
<dbReference type="PROSITE" id="PS50011">
    <property type="entry name" value="PROTEIN_KINASE_DOM"/>
    <property type="match status" value="1"/>
</dbReference>
<organism evidence="15 16">
    <name type="scientific">Petromyzon marinus</name>
    <name type="common">Sea lamprey</name>
    <dbReference type="NCBI Taxonomy" id="7757"/>
    <lineage>
        <taxon>Eukaryota</taxon>
        <taxon>Metazoa</taxon>
        <taxon>Chordata</taxon>
        <taxon>Craniata</taxon>
        <taxon>Vertebrata</taxon>
        <taxon>Cyclostomata</taxon>
        <taxon>Hyperoartia</taxon>
        <taxon>Petromyzontiformes</taxon>
        <taxon>Petromyzontidae</taxon>
        <taxon>Petromyzon</taxon>
    </lineage>
</organism>
<dbReference type="AlphaFoldDB" id="A0AAJ7SWL4"/>
<accession>A0AAJ7SWL4</accession>
<dbReference type="InterPro" id="IPR032710">
    <property type="entry name" value="NTF2-like_dom_sf"/>
</dbReference>
<evidence type="ECO:0000256" key="4">
    <source>
        <dbReference type="ARBA" id="ARBA00022553"/>
    </source>
</evidence>
<dbReference type="Gene3D" id="6.10.140.620">
    <property type="match status" value="1"/>
</dbReference>
<dbReference type="RefSeq" id="XP_032805953.1">
    <property type="nucleotide sequence ID" value="XM_032950062.1"/>
</dbReference>
<keyword evidence="9" id="KW-0112">Calmodulin-binding</keyword>
<evidence type="ECO:0000256" key="8">
    <source>
        <dbReference type="ARBA" id="ARBA00022840"/>
    </source>
</evidence>
<dbReference type="InterPro" id="IPR017441">
    <property type="entry name" value="Protein_kinase_ATP_BS"/>
</dbReference>
<keyword evidence="8 12" id="KW-0067">ATP-binding</keyword>
<dbReference type="Gene3D" id="1.10.510.10">
    <property type="entry name" value="Transferase(Phosphotransferase) domain 1"/>
    <property type="match status" value="1"/>
</dbReference>
<dbReference type="FunFam" id="1.10.510.10:FF:000001">
    <property type="entry name" value="Calcium/calmodulin-dependent protein kinase type II subunit delta"/>
    <property type="match status" value="1"/>
</dbReference>
<dbReference type="SUPFAM" id="SSF56112">
    <property type="entry name" value="Protein kinase-like (PK-like)"/>
    <property type="match status" value="1"/>
</dbReference>
<dbReference type="InterPro" id="IPR013543">
    <property type="entry name" value="Ca/CaM-dep_prot_kinase-assoc"/>
</dbReference>
<gene>
    <name evidence="16" type="primary">LOC116940339</name>
</gene>
<evidence type="ECO:0000256" key="9">
    <source>
        <dbReference type="ARBA" id="ARBA00022860"/>
    </source>
</evidence>
<dbReference type="PROSITE" id="PS00107">
    <property type="entry name" value="PROTEIN_KINASE_ATP"/>
    <property type="match status" value="1"/>
</dbReference>
<dbReference type="Pfam" id="PF00069">
    <property type="entry name" value="Pkinase"/>
    <property type="match status" value="1"/>
</dbReference>
<proteinExistence type="inferred from homology"/>
<comment type="similarity">
    <text evidence="1">Belongs to the protein kinase superfamily. CAMK Ser/Thr protein kinase family. CaMK subfamily.</text>
</comment>
<keyword evidence="6 12" id="KW-0547">Nucleotide-binding</keyword>
<protein>
    <recommendedName>
        <fullName evidence="2">calcium/calmodulin-dependent protein kinase</fullName>
        <ecNumber evidence="2">2.7.11.17</ecNumber>
    </recommendedName>
</protein>
<keyword evidence="5" id="KW-0808">Transferase</keyword>